<dbReference type="PRINTS" id="PR01909">
    <property type="entry name" value="ADSPHPHTASEA"/>
</dbReference>
<evidence type="ECO:0000256" key="2">
    <source>
        <dbReference type="SAM" id="MobiDB-lite"/>
    </source>
</evidence>
<evidence type="ECO:0000313" key="5">
    <source>
        <dbReference type="EMBL" id="KAG5833386.1"/>
    </source>
</evidence>
<feature type="domain" description="Tyrosine-protein phosphatase" evidence="3">
    <location>
        <begin position="131"/>
        <end position="279"/>
    </location>
</feature>
<dbReference type="Pfam" id="PF00782">
    <property type="entry name" value="DSPc"/>
    <property type="match status" value="1"/>
</dbReference>
<dbReference type="InterPro" id="IPR020422">
    <property type="entry name" value="TYR_PHOSPHATASE_DUAL_dom"/>
</dbReference>
<comment type="similarity">
    <text evidence="1">Belongs to the protein-tyrosine phosphatase family. Non-receptor class dual specificity subfamily.</text>
</comment>
<dbReference type="GO" id="GO:0033549">
    <property type="term" value="F:MAP kinase phosphatase activity"/>
    <property type="evidence" value="ECO:0007669"/>
    <property type="project" value="TreeGrafter"/>
</dbReference>
<keyword evidence="6" id="KW-1185">Reference proteome</keyword>
<dbReference type="PROSITE" id="PS50054">
    <property type="entry name" value="TYR_PHOSPHATASE_DUAL"/>
    <property type="match status" value="1"/>
</dbReference>
<reference evidence="5" key="1">
    <citation type="submission" date="2021-01" db="EMBL/GenBank/DDBJ databases">
        <title>A chromosome-scale assembly of European eel, Anguilla anguilla.</title>
        <authorList>
            <person name="Henkel C."/>
            <person name="Jong-Raadsen S.A."/>
            <person name="Dufour S."/>
            <person name="Weltzien F.-A."/>
            <person name="Palstra A.P."/>
            <person name="Pelster B."/>
            <person name="Spaink H.P."/>
            <person name="Van Den Thillart G.E."/>
            <person name="Jansen H."/>
            <person name="Zahm M."/>
            <person name="Klopp C."/>
            <person name="Cedric C."/>
            <person name="Louis A."/>
            <person name="Berthelot C."/>
            <person name="Parey E."/>
            <person name="Roest Crollius H."/>
            <person name="Montfort J."/>
            <person name="Robinson-Rechavi M."/>
            <person name="Bucao C."/>
            <person name="Bouchez O."/>
            <person name="Gislard M."/>
            <person name="Lluch J."/>
            <person name="Milhes M."/>
            <person name="Lampietro C."/>
            <person name="Lopez Roques C."/>
            <person name="Donnadieu C."/>
            <person name="Braasch I."/>
            <person name="Desvignes T."/>
            <person name="Postlethwait J."/>
            <person name="Bobe J."/>
            <person name="Guiguen Y."/>
            <person name="Dirks R."/>
        </authorList>
    </citation>
    <scope>NUCLEOTIDE SEQUENCE</scope>
    <source>
        <strain evidence="5">Tag_6206</strain>
        <tissue evidence="5">Liver</tissue>
    </source>
</reference>
<organism evidence="5 6">
    <name type="scientific">Anguilla anguilla</name>
    <name type="common">European freshwater eel</name>
    <name type="synonym">Muraena anguilla</name>
    <dbReference type="NCBI Taxonomy" id="7936"/>
    <lineage>
        <taxon>Eukaryota</taxon>
        <taxon>Metazoa</taxon>
        <taxon>Chordata</taxon>
        <taxon>Craniata</taxon>
        <taxon>Vertebrata</taxon>
        <taxon>Euteleostomi</taxon>
        <taxon>Actinopterygii</taxon>
        <taxon>Neopterygii</taxon>
        <taxon>Teleostei</taxon>
        <taxon>Anguilliformes</taxon>
        <taxon>Anguillidae</taxon>
        <taxon>Anguilla</taxon>
    </lineage>
</organism>
<feature type="compositionally biased region" description="Basic and acidic residues" evidence="2">
    <location>
        <begin position="451"/>
        <end position="463"/>
    </location>
</feature>
<dbReference type="InterPro" id="IPR029021">
    <property type="entry name" value="Prot-tyrosine_phosphatase-like"/>
</dbReference>
<dbReference type="SMART" id="SM00195">
    <property type="entry name" value="DSPc"/>
    <property type="match status" value="1"/>
</dbReference>
<dbReference type="PROSITE" id="PS50056">
    <property type="entry name" value="TYR_PHOSPHATASE_2"/>
    <property type="match status" value="1"/>
</dbReference>
<dbReference type="PANTHER" id="PTHR45682:SF4">
    <property type="entry name" value="SERINE_THREONINE_TYROSINE-INTERACTING-LIKE PROTEIN 2"/>
    <property type="match status" value="1"/>
</dbReference>
<feature type="region of interest" description="Disordered" evidence="2">
    <location>
        <begin position="428"/>
        <end position="485"/>
    </location>
</feature>
<evidence type="ECO:0000259" key="4">
    <source>
        <dbReference type="PROSITE" id="PS50056"/>
    </source>
</evidence>
<evidence type="ECO:0000256" key="1">
    <source>
        <dbReference type="ARBA" id="ARBA00008601"/>
    </source>
</evidence>
<dbReference type="GO" id="GO:0005737">
    <property type="term" value="C:cytoplasm"/>
    <property type="evidence" value="ECO:0007669"/>
    <property type="project" value="TreeGrafter"/>
</dbReference>
<feature type="compositionally biased region" description="Polar residues" evidence="2">
    <location>
        <begin position="579"/>
        <end position="599"/>
    </location>
</feature>
<sequence>MASGGNNEDDTDQVVPEDSRANIRDIQSHYLRCPSPSRFSAISETETIFMEPIHLSSAVAARKIIREELKPRAIKVKPVPESMLESARQLMVEDLYNRVKDMMDDTSSYNTPCVLDIQRAMVQDRLEAPFNPADEVWPSIFIAEKTVAVNKSRLKRMGITHILNAAHGTGVYTGKGFYKDMNIRYHAVEVDDFPYVDISPHFRKAAEFLDEALLTHKGKVLVNSVMGISRSAVLVAAYLMIFHHMTVMEALLALRRKRPICPNEGFLKQLRQLNEALLQERDEDEQHSDTLSQGSAIEADASQEEGRSVLGAEALSMVADEEEDEDGKSETSSAAPVTQRRALAEHDQQREDQAPTLPNEQEVEDDNKRTIREWQQRNERYRSEHWWRAQLRREHEESLPAGSCHHRPEDLESVCSVDVQALKEQVGTRGMGRHTQADSVSTVESTYADMGRQRLRETEKEATNRYSSRHQGEGDMTRTKCGQEDEKSLLSETSALYRSCVKNKDTLTPLERWRVRRIQFGWNKKDTDTETSINDEQDDSEGEEIKVSVLEDVDLTAYQTWKLKQQKKMGAENKDETMELSTGDNRNMKGNQDFTQELQGSCHHPVNSKLVA</sequence>
<dbReference type="PANTHER" id="PTHR45682">
    <property type="entry name" value="AGAP008228-PA"/>
    <property type="match status" value="1"/>
</dbReference>
<dbReference type="InterPro" id="IPR020405">
    <property type="entry name" value="Atypical_DUSP_subfamA"/>
</dbReference>
<dbReference type="EMBL" id="JAFIRN010000016">
    <property type="protein sequence ID" value="KAG5833386.1"/>
    <property type="molecule type" value="Genomic_DNA"/>
</dbReference>
<protein>
    <recommendedName>
        <fullName evidence="7">Inactive dual specificity phosphatase 27</fullName>
    </recommendedName>
</protein>
<evidence type="ECO:0000313" key="6">
    <source>
        <dbReference type="Proteomes" id="UP001044222"/>
    </source>
</evidence>
<name>A0A9D3LMQ5_ANGAN</name>
<dbReference type="GO" id="GO:0043409">
    <property type="term" value="P:negative regulation of MAPK cascade"/>
    <property type="evidence" value="ECO:0007669"/>
    <property type="project" value="TreeGrafter"/>
</dbReference>
<dbReference type="Proteomes" id="UP001044222">
    <property type="component" value="Chromosome 16"/>
</dbReference>
<dbReference type="SUPFAM" id="SSF52799">
    <property type="entry name" value="(Phosphotyrosine protein) phosphatases II"/>
    <property type="match status" value="1"/>
</dbReference>
<dbReference type="GO" id="GO:0008138">
    <property type="term" value="F:protein tyrosine/serine/threonine phosphatase activity"/>
    <property type="evidence" value="ECO:0007669"/>
    <property type="project" value="InterPro"/>
</dbReference>
<dbReference type="PRINTS" id="PR01908">
    <property type="entry name" value="ADSPHPHTASE"/>
</dbReference>
<dbReference type="InterPro" id="IPR000340">
    <property type="entry name" value="Dual-sp_phosphatase_cat-dom"/>
</dbReference>
<feature type="domain" description="Tyrosine specific protein phosphatases" evidence="4">
    <location>
        <begin position="200"/>
        <end position="259"/>
    </location>
</feature>
<evidence type="ECO:0008006" key="7">
    <source>
        <dbReference type="Google" id="ProtNLM"/>
    </source>
</evidence>
<feature type="region of interest" description="Disordered" evidence="2">
    <location>
        <begin position="280"/>
        <end position="306"/>
    </location>
</feature>
<feature type="region of interest" description="Disordered" evidence="2">
    <location>
        <begin position="319"/>
        <end position="370"/>
    </location>
</feature>
<dbReference type="Gene3D" id="3.90.190.10">
    <property type="entry name" value="Protein tyrosine phosphatase superfamily"/>
    <property type="match status" value="1"/>
</dbReference>
<evidence type="ECO:0000259" key="3">
    <source>
        <dbReference type="PROSITE" id="PS50054"/>
    </source>
</evidence>
<comment type="caution">
    <text evidence="5">The sequence shown here is derived from an EMBL/GenBank/DDBJ whole genome shotgun (WGS) entry which is preliminary data.</text>
</comment>
<dbReference type="InterPro" id="IPR000387">
    <property type="entry name" value="Tyr_Pase_dom"/>
</dbReference>
<proteinExistence type="inferred from homology"/>
<gene>
    <name evidence="5" type="ORF">ANANG_G00275380</name>
</gene>
<dbReference type="AlphaFoldDB" id="A0A9D3LMQ5"/>
<feature type="region of interest" description="Disordered" evidence="2">
    <location>
        <begin position="564"/>
        <end position="612"/>
    </location>
</feature>
<accession>A0A9D3LMQ5</accession>
<feature type="compositionally biased region" description="Basic and acidic residues" evidence="2">
    <location>
        <begin position="470"/>
        <end position="485"/>
    </location>
</feature>
<feature type="compositionally biased region" description="Basic and acidic residues" evidence="2">
    <location>
        <begin position="342"/>
        <end position="353"/>
    </location>
</feature>